<dbReference type="EC" id="2.1.1.64" evidence="2"/>
<reference evidence="3" key="1">
    <citation type="journal article" date="2019" name="Int. J. Syst. Evol. Microbiol.">
        <title>The Global Catalogue of Microorganisms (GCM) 10K type strain sequencing project: providing services to taxonomists for standard genome sequencing and annotation.</title>
        <authorList>
            <consortium name="The Broad Institute Genomics Platform"/>
            <consortium name="The Broad Institute Genome Sequencing Center for Infectious Disease"/>
            <person name="Wu L."/>
            <person name="Ma J."/>
        </authorList>
    </citation>
    <scope>NUCLEOTIDE SEQUENCE [LARGE SCALE GENOMIC DNA]</scope>
    <source>
        <strain evidence="3">CGMCC 4.7317</strain>
    </source>
</reference>
<evidence type="ECO:0000313" key="3">
    <source>
        <dbReference type="Proteomes" id="UP001596138"/>
    </source>
</evidence>
<dbReference type="InterPro" id="IPR016584">
    <property type="entry name" value="MeTrfase_VrtF"/>
</dbReference>
<dbReference type="Gene3D" id="3.40.50.150">
    <property type="entry name" value="Vaccinia Virus protein VP39"/>
    <property type="match status" value="1"/>
</dbReference>
<comment type="caution">
    <text evidence="2">The sequence shown here is derived from an EMBL/GenBank/DDBJ whole genome shotgun (WGS) entry which is preliminary data.</text>
</comment>
<dbReference type="GO" id="GO:0032259">
    <property type="term" value="P:methylation"/>
    <property type="evidence" value="ECO:0007669"/>
    <property type="project" value="UniProtKB-KW"/>
</dbReference>
<evidence type="ECO:0000313" key="2">
    <source>
        <dbReference type="EMBL" id="MFC6239486.1"/>
    </source>
</evidence>
<organism evidence="2 3">
    <name type="scientific">Longivirga aurantiaca</name>
    <dbReference type="NCBI Taxonomy" id="1837743"/>
    <lineage>
        <taxon>Bacteria</taxon>
        <taxon>Bacillati</taxon>
        <taxon>Actinomycetota</taxon>
        <taxon>Actinomycetes</taxon>
        <taxon>Sporichthyales</taxon>
        <taxon>Sporichthyaceae</taxon>
        <taxon>Longivirga</taxon>
    </lineage>
</organism>
<dbReference type="RefSeq" id="WP_386768806.1">
    <property type="nucleotide sequence ID" value="NZ_JBHSTI010000034.1"/>
</dbReference>
<dbReference type="EMBL" id="JBHSTI010000034">
    <property type="protein sequence ID" value="MFC6239486.1"/>
    <property type="molecule type" value="Genomic_DNA"/>
</dbReference>
<dbReference type="EC" id="2.1.1.222" evidence="2"/>
<keyword evidence="2" id="KW-0808">Transferase</keyword>
<protein>
    <submittedName>
        <fullName evidence="2">Class I SAM-dependent methyltransferase</fullName>
        <ecNumber evidence="2">2.1.1.222</ecNumber>
        <ecNumber evidence="2">2.1.1.64</ecNumber>
    </submittedName>
</protein>
<keyword evidence="2" id="KW-0489">Methyltransferase</keyword>
<dbReference type="InterPro" id="IPR029063">
    <property type="entry name" value="SAM-dependent_MTases_sf"/>
</dbReference>
<dbReference type="InterPro" id="IPR013217">
    <property type="entry name" value="Methyltransf_12"/>
</dbReference>
<evidence type="ECO:0000259" key="1">
    <source>
        <dbReference type="Pfam" id="PF08242"/>
    </source>
</evidence>
<dbReference type="GO" id="GO:0102208">
    <property type="term" value="F:2-polyprenyl-6-hydroxyphenol methylase activity"/>
    <property type="evidence" value="ECO:0007669"/>
    <property type="project" value="UniProtKB-EC"/>
</dbReference>
<sequence length="227" mass="24730">MDRDDAAYKGQREYTRPFLTIYDSLVLGFFAPVVWRIPPARLVEEYRRHLGDRHLDVGPGTGYFLDRAGIHDHQAVTLLDPNRNVLEFASRRLQGHDVTLIEADVCKPLPVHGPFDSAALSGVLHCLPGPLPRKAVAIANVAAVLAPTGVLFGATILGDSGHSTRLSRTVLRTNNRRGTFDNLGDTLEGLREILEASFEDVELEAVGSMAIFAATGPRVNQPTDGTL</sequence>
<keyword evidence="3" id="KW-1185">Reference proteome</keyword>
<dbReference type="GO" id="GO:0061542">
    <property type="term" value="F:3-demethylubiquinol 3-O-methyltransferase activity"/>
    <property type="evidence" value="ECO:0007669"/>
    <property type="project" value="UniProtKB-EC"/>
</dbReference>
<dbReference type="PIRSF" id="PIRSF011491">
    <property type="entry name" value="Mtase_YbcY_prd"/>
    <property type="match status" value="1"/>
</dbReference>
<dbReference type="Pfam" id="PF08242">
    <property type="entry name" value="Methyltransf_12"/>
    <property type="match status" value="1"/>
</dbReference>
<dbReference type="SUPFAM" id="SSF53335">
    <property type="entry name" value="S-adenosyl-L-methionine-dependent methyltransferases"/>
    <property type="match status" value="1"/>
</dbReference>
<gene>
    <name evidence="2" type="ORF">ACFQGU_16555</name>
</gene>
<name>A0ABW1T416_9ACTN</name>
<proteinExistence type="predicted"/>
<accession>A0ABW1T416</accession>
<dbReference type="CDD" id="cd02440">
    <property type="entry name" value="AdoMet_MTases"/>
    <property type="match status" value="1"/>
</dbReference>
<feature type="domain" description="Methyltransferase type 12" evidence="1">
    <location>
        <begin position="55"/>
        <end position="151"/>
    </location>
</feature>
<dbReference type="Proteomes" id="UP001596138">
    <property type="component" value="Unassembled WGS sequence"/>
</dbReference>